<dbReference type="GO" id="GO:0004735">
    <property type="term" value="F:pyrroline-5-carboxylate reductase activity"/>
    <property type="evidence" value="ECO:0007669"/>
    <property type="project" value="TreeGrafter"/>
</dbReference>
<organism evidence="6 7">
    <name type="scientific">Pyxicephalus adspersus</name>
    <name type="common">African bullfrog</name>
    <dbReference type="NCBI Taxonomy" id="30357"/>
    <lineage>
        <taxon>Eukaryota</taxon>
        <taxon>Metazoa</taxon>
        <taxon>Chordata</taxon>
        <taxon>Craniata</taxon>
        <taxon>Vertebrata</taxon>
        <taxon>Euteleostomi</taxon>
        <taxon>Amphibia</taxon>
        <taxon>Batrachia</taxon>
        <taxon>Anura</taxon>
        <taxon>Neobatrachia</taxon>
        <taxon>Ranoidea</taxon>
        <taxon>Pyxicephalidae</taxon>
        <taxon>Pyxicephalinae</taxon>
        <taxon>Pyxicephalus</taxon>
    </lineage>
</organism>
<accession>A0AAV2ZS07</accession>
<dbReference type="InterPro" id="IPR028939">
    <property type="entry name" value="P5C_Rdtase_cat_N"/>
</dbReference>
<comment type="similarity">
    <text evidence="1">Belongs to the pyrroline-5-carboxylate reductase family.</text>
</comment>
<protein>
    <recommendedName>
        <fullName evidence="4">NADP-dependent oxidoreductase domain-containing protein 1</fullName>
    </recommendedName>
</protein>
<proteinExistence type="inferred from homology"/>
<name>A0AAV2ZS07_PYXAD</name>
<dbReference type="EMBL" id="DYDO01000013">
    <property type="protein sequence ID" value="DBA14616.1"/>
    <property type="molecule type" value="Genomic_DNA"/>
</dbReference>
<dbReference type="FunFam" id="3.40.50.720:FF:000447">
    <property type="entry name" value="NADP dependent oxidoreductase domain containing 1"/>
    <property type="match status" value="1"/>
</dbReference>
<evidence type="ECO:0000256" key="4">
    <source>
        <dbReference type="ARBA" id="ARBA00072230"/>
    </source>
</evidence>
<reference evidence="6" key="1">
    <citation type="thesis" date="2020" institute="ProQuest LLC" country="789 East Eisenhower Parkway, Ann Arbor, MI, USA">
        <title>Comparative Genomics and Chromosome Evolution.</title>
        <authorList>
            <person name="Mudd A.B."/>
        </authorList>
    </citation>
    <scope>NUCLEOTIDE SEQUENCE</scope>
    <source>
        <strain evidence="6">1538</strain>
        <tissue evidence="6">Blood</tissue>
    </source>
</reference>
<evidence type="ECO:0000256" key="3">
    <source>
        <dbReference type="ARBA" id="ARBA00054560"/>
    </source>
</evidence>
<dbReference type="Gene3D" id="3.40.50.720">
    <property type="entry name" value="NAD(P)-binding Rossmann-like Domain"/>
    <property type="match status" value="1"/>
</dbReference>
<comment type="function">
    <text evidence="3">Probable oxidoreductase.</text>
</comment>
<dbReference type="Proteomes" id="UP001181693">
    <property type="component" value="Unassembled WGS sequence"/>
</dbReference>
<evidence type="ECO:0000259" key="5">
    <source>
        <dbReference type="Pfam" id="PF03807"/>
    </source>
</evidence>
<dbReference type="PANTHER" id="PTHR11645">
    <property type="entry name" value="PYRROLINE-5-CARBOXYLATE REDUCTASE"/>
    <property type="match status" value="1"/>
</dbReference>
<comment type="caution">
    <text evidence="6">The sequence shown here is derived from an EMBL/GenBank/DDBJ whole genome shotgun (WGS) entry which is preliminary data.</text>
</comment>
<gene>
    <name evidence="6" type="ORF">GDO54_005557</name>
</gene>
<keyword evidence="7" id="KW-1185">Reference proteome</keyword>
<evidence type="ECO:0000313" key="6">
    <source>
        <dbReference type="EMBL" id="DBA14616.1"/>
    </source>
</evidence>
<dbReference type="SUPFAM" id="SSF51735">
    <property type="entry name" value="NAD(P)-binding Rossmann-fold domains"/>
    <property type="match status" value="1"/>
</dbReference>
<evidence type="ECO:0000256" key="1">
    <source>
        <dbReference type="ARBA" id="ARBA00005525"/>
    </source>
</evidence>
<feature type="domain" description="Pyrroline-5-carboxylate reductase catalytic N-terminal" evidence="5">
    <location>
        <begin position="68"/>
        <end position="155"/>
    </location>
</feature>
<dbReference type="AlphaFoldDB" id="A0AAV2ZS07"/>
<dbReference type="PANTHER" id="PTHR11645:SF58">
    <property type="entry name" value="NADP-DEPENDENT OXIDOREDUCTASE DOMAIN-CONTAINING PROTEIN 1"/>
    <property type="match status" value="1"/>
</dbReference>
<sequence>MEITAGLRSLQFESGVAVQHQDLVKLRRRGGNLAAHACAHSVFFCQLLLQTRKALQAIPHITWQGFHVGVIGAGHLGKQLVHCLLDLTDLRADDISVSTRRPETLRELRDRGVRCFYDNVKLVRGAHMVFLCCLPSQLPAVCAEIRGQLSEGCVVYSLVSAVPLSRLMGLLSHSNVIRPEYKCDPRDDQPMCHQHNSLTERLKDGPLVRATIPGELQDAGGVCMVSRFLEPAVYAVLNMCTSHDLSHDQAVSVLNRLIQKGIESEDSPQAAGFTKSNFVSREFAASFTANSLFPRFDLSRVQMKETPLSQHLAGSTQLRTQLANLYCTLLHVDPQQTSSS</sequence>
<evidence type="ECO:0000256" key="2">
    <source>
        <dbReference type="ARBA" id="ARBA00023002"/>
    </source>
</evidence>
<dbReference type="InterPro" id="IPR036291">
    <property type="entry name" value="NAD(P)-bd_dom_sf"/>
</dbReference>
<keyword evidence="2" id="KW-0560">Oxidoreductase</keyword>
<dbReference type="Pfam" id="PF03807">
    <property type="entry name" value="F420_oxidored"/>
    <property type="match status" value="1"/>
</dbReference>
<evidence type="ECO:0000313" key="7">
    <source>
        <dbReference type="Proteomes" id="UP001181693"/>
    </source>
</evidence>
<dbReference type="GO" id="GO:0055129">
    <property type="term" value="P:L-proline biosynthetic process"/>
    <property type="evidence" value="ECO:0007669"/>
    <property type="project" value="TreeGrafter"/>
</dbReference>